<proteinExistence type="predicted"/>
<evidence type="ECO:0000313" key="4">
    <source>
        <dbReference type="Proteomes" id="UP001651158"/>
    </source>
</evidence>
<keyword evidence="4" id="KW-1185">Reference proteome</keyword>
<feature type="transmembrane region" description="Helical" evidence="2">
    <location>
        <begin position="76"/>
        <end position="104"/>
    </location>
</feature>
<comment type="caution">
    <text evidence="3">The sequence shown here is derived from an EMBL/GenBank/DDBJ whole genome shotgun (WGS) entry which is preliminary data.</text>
</comment>
<feature type="transmembrane region" description="Helical" evidence="2">
    <location>
        <begin position="473"/>
        <end position="491"/>
    </location>
</feature>
<feature type="transmembrane region" description="Helical" evidence="2">
    <location>
        <begin position="233"/>
        <end position="258"/>
    </location>
</feature>
<dbReference type="Gene3D" id="1.20.1730.10">
    <property type="entry name" value="Sodium/glucose cotransporter"/>
    <property type="match status" value="1"/>
</dbReference>
<feature type="transmembrane region" description="Helical" evidence="2">
    <location>
        <begin position="396"/>
        <end position="427"/>
    </location>
</feature>
<keyword evidence="2" id="KW-0812">Transmembrane</keyword>
<evidence type="ECO:0000313" key="3">
    <source>
        <dbReference type="EMBL" id="KAL5107751.1"/>
    </source>
</evidence>
<dbReference type="PANTHER" id="PTHR46154:SF4">
    <property type="entry name" value="UREA ACTIVE TRANSPORTER"/>
    <property type="match status" value="1"/>
</dbReference>
<evidence type="ECO:0000256" key="2">
    <source>
        <dbReference type="SAM" id="Phobius"/>
    </source>
</evidence>
<feature type="transmembrane region" description="Helical" evidence="2">
    <location>
        <begin position="585"/>
        <end position="609"/>
    </location>
</feature>
<organism evidence="3 4">
    <name type="scientific">Taenia crassiceps</name>
    <dbReference type="NCBI Taxonomy" id="6207"/>
    <lineage>
        <taxon>Eukaryota</taxon>
        <taxon>Metazoa</taxon>
        <taxon>Spiralia</taxon>
        <taxon>Lophotrochozoa</taxon>
        <taxon>Platyhelminthes</taxon>
        <taxon>Cestoda</taxon>
        <taxon>Eucestoda</taxon>
        <taxon>Cyclophyllidea</taxon>
        <taxon>Taeniidae</taxon>
        <taxon>Taenia</taxon>
    </lineage>
</organism>
<name>A0ABR4QDR5_9CEST</name>
<dbReference type="Proteomes" id="UP001651158">
    <property type="component" value="Unassembled WGS sequence"/>
</dbReference>
<sequence length="652" mass="72961">MGKKTAQATRKREKESTKFWDCYNRVGHVFHGRFFTHSQQPFGRAGILITQFRTRAPGAETFPQLMLARFGKRVHLLFCFFTILNNISIVAAVVSTGCGFYSVISQNVTFELAWIITVIVSEICATAGNMSHLLPFSSVMFIYLLIMTLVITIKVFFYDETGLLGSIERVYNATHDADNFHEKDGNVRLTMRNYFSLESGLCKCLAQIVELIFDQALWETCSFFTPGQESWGIMATTLIWCAFPLVFGSSCGFGSLALNANNEAFTPERSSTVEIAKRLLGPNGLFTLFSLYAFVVTTATLLQIISITKILTFDIYAVHLRPFRVCYEVNCCIFCGKSKGEKTRPKDKCRCCDPADCLQCQEDLKSVTTENCDPLPSRCSSIVSNFFWVINLLSSYFQWIIIELILSEFPTHCIVGGLGSAILALFWSKLTESAVLIGTLTSSTLSIATRIAFFELKNHESSLLSDDQIDLVSNGTGIVCGFILPVIIALASKERETEQSDAERADLTWQRTLDLGSPVNPWTRTYSQTFNLPLSKSGLLTGEQVMKAMKPSRMVAYTAFALYVFLVALFLALGCIPETFTLLDFKAWIVCLLSWLVCSLMAAILLPILSESLLVKHFSEVLTRRLLSYRWRLCISGLLDITAFSNSSHDRT</sequence>
<gene>
    <name evidence="3" type="ORF">TcWFU_005287</name>
</gene>
<feature type="transmembrane region" description="Helical" evidence="2">
    <location>
        <begin position="140"/>
        <end position="158"/>
    </location>
</feature>
<protein>
    <submittedName>
        <fullName evidence="3">Urea active transporter 1</fullName>
    </submittedName>
</protein>
<accession>A0ABR4QDR5</accession>
<evidence type="ECO:0000256" key="1">
    <source>
        <dbReference type="ARBA" id="ARBA00022448"/>
    </source>
</evidence>
<keyword evidence="2" id="KW-1133">Transmembrane helix</keyword>
<dbReference type="InterPro" id="IPR038377">
    <property type="entry name" value="Na/Glc_symporter_sf"/>
</dbReference>
<feature type="transmembrane region" description="Helical" evidence="2">
    <location>
        <begin position="554"/>
        <end position="573"/>
    </location>
</feature>
<keyword evidence="1" id="KW-0813">Transport</keyword>
<dbReference type="PANTHER" id="PTHR46154">
    <property type="match status" value="1"/>
</dbReference>
<reference evidence="3 4" key="1">
    <citation type="journal article" date="2022" name="Front. Cell. Infect. Microbiol.">
        <title>The Genomes of Two Strains of Taenia crassiceps the Animal Model for the Study of Human Cysticercosis.</title>
        <authorList>
            <person name="Bobes R.J."/>
            <person name="Estrada K."/>
            <person name="Rios-Valencia D.G."/>
            <person name="Calderon-Gallegos A."/>
            <person name="de la Torre P."/>
            <person name="Carrero J.C."/>
            <person name="Sanchez-Flores A."/>
            <person name="Laclette J.P."/>
        </authorList>
    </citation>
    <scope>NUCLEOTIDE SEQUENCE [LARGE SCALE GENOMIC DNA]</scope>
    <source>
        <strain evidence="3">WFUcys</strain>
    </source>
</reference>
<dbReference type="InterPro" id="IPR031155">
    <property type="entry name" value="DUR"/>
</dbReference>
<feature type="transmembrane region" description="Helical" evidence="2">
    <location>
        <begin position="279"/>
        <end position="305"/>
    </location>
</feature>
<feature type="transmembrane region" description="Helical" evidence="2">
    <location>
        <begin position="434"/>
        <end position="453"/>
    </location>
</feature>
<keyword evidence="2" id="KW-0472">Membrane</keyword>
<dbReference type="EMBL" id="JAKROA010000004">
    <property type="protein sequence ID" value="KAL5107751.1"/>
    <property type="molecule type" value="Genomic_DNA"/>
</dbReference>